<name>A0A382BXA6_9ZZZZ</name>
<dbReference type="GO" id="GO:0016491">
    <property type="term" value="F:oxidoreductase activity"/>
    <property type="evidence" value="ECO:0007669"/>
    <property type="project" value="UniProtKB-KW"/>
</dbReference>
<dbReference type="Pfam" id="PF08240">
    <property type="entry name" value="ADH_N"/>
    <property type="match status" value="1"/>
</dbReference>
<dbReference type="SUPFAM" id="SSF51735">
    <property type="entry name" value="NAD(P)-binding Rossmann-fold domains"/>
    <property type="match status" value="1"/>
</dbReference>
<evidence type="ECO:0000256" key="1">
    <source>
        <dbReference type="ARBA" id="ARBA00022723"/>
    </source>
</evidence>
<dbReference type="InterPro" id="IPR002328">
    <property type="entry name" value="ADH_Zn_CS"/>
</dbReference>
<dbReference type="Pfam" id="PF00107">
    <property type="entry name" value="ADH_zinc_N"/>
    <property type="match status" value="1"/>
</dbReference>
<accession>A0A382BXA6</accession>
<dbReference type="PANTHER" id="PTHR43401:SF2">
    <property type="entry name" value="L-THREONINE 3-DEHYDROGENASE"/>
    <property type="match status" value="1"/>
</dbReference>
<organism evidence="5">
    <name type="scientific">marine metagenome</name>
    <dbReference type="NCBI Taxonomy" id="408172"/>
    <lineage>
        <taxon>unclassified sequences</taxon>
        <taxon>metagenomes</taxon>
        <taxon>ecological metagenomes</taxon>
    </lineage>
</organism>
<gene>
    <name evidence="5" type="ORF">METZ01_LOCUS170995</name>
</gene>
<dbReference type="GO" id="GO:0008270">
    <property type="term" value="F:zinc ion binding"/>
    <property type="evidence" value="ECO:0007669"/>
    <property type="project" value="InterPro"/>
</dbReference>
<proteinExistence type="predicted"/>
<evidence type="ECO:0000256" key="3">
    <source>
        <dbReference type="ARBA" id="ARBA00023002"/>
    </source>
</evidence>
<dbReference type="InterPro" id="IPR013154">
    <property type="entry name" value="ADH-like_N"/>
</dbReference>
<dbReference type="Gene3D" id="3.40.50.720">
    <property type="entry name" value="NAD(P)-binding Rossmann-like Domain"/>
    <property type="match status" value="1"/>
</dbReference>
<evidence type="ECO:0000259" key="4">
    <source>
        <dbReference type="SMART" id="SM00829"/>
    </source>
</evidence>
<dbReference type="InterPro" id="IPR050129">
    <property type="entry name" value="Zn_alcohol_dh"/>
</dbReference>
<dbReference type="InterPro" id="IPR020843">
    <property type="entry name" value="ER"/>
</dbReference>
<evidence type="ECO:0000313" key="5">
    <source>
        <dbReference type="EMBL" id="SVB18141.1"/>
    </source>
</evidence>
<protein>
    <recommendedName>
        <fullName evidence="4">Enoyl reductase (ER) domain-containing protein</fullName>
    </recommendedName>
</protein>
<dbReference type="InterPro" id="IPR013149">
    <property type="entry name" value="ADH-like_C"/>
</dbReference>
<dbReference type="AlphaFoldDB" id="A0A382BXA6"/>
<dbReference type="PROSITE" id="PS00059">
    <property type="entry name" value="ADH_ZINC"/>
    <property type="match status" value="1"/>
</dbReference>
<dbReference type="Gene3D" id="3.90.180.10">
    <property type="entry name" value="Medium-chain alcohol dehydrogenases, catalytic domain"/>
    <property type="match status" value="1"/>
</dbReference>
<keyword evidence="2" id="KW-0862">Zinc</keyword>
<dbReference type="InterPro" id="IPR011032">
    <property type="entry name" value="GroES-like_sf"/>
</dbReference>
<dbReference type="SMART" id="SM00829">
    <property type="entry name" value="PKS_ER"/>
    <property type="match status" value="1"/>
</dbReference>
<reference evidence="5" key="1">
    <citation type="submission" date="2018-05" db="EMBL/GenBank/DDBJ databases">
        <authorList>
            <person name="Lanie J.A."/>
            <person name="Ng W.-L."/>
            <person name="Kazmierczak K.M."/>
            <person name="Andrzejewski T.M."/>
            <person name="Davidsen T.M."/>
            <person name="Wayne K.J."/>
            <person name="Tettelin H."/>
            <person name="Glass J.I."/>
            <person name="Rusch D."/>
            <person name="Podicherti R."/>
            <person name="Tsui H.-C.T."/>
            <person name="Winkler M.E."/>
        </authorList>
    </citation>
    <scope>NUCLEOTIDE SEQUENCE</scope>
</reference>
<dbReference type="InterPro" id="IPR036291">
    <property type="entry name" value="NAD(P)-bd_dom_sf"/>
</dbReference>
<dbReference type="EMBL" id="UINC01031691">
    <property type="protein sequence ID" value="SVB18141.1"/>
    <property type="molecule type" value="Genomic_DNA"/>
</dbReference>
<dbReference type="PANTHER" id="PTHR43401">
    <property type="entry name" value="L-THREONINE 3-DEHYDROGENASE"/>
    <property type="match status" value="1"/>
</dbReference>
<sequence length="341" mass="35778">MKVLMYLGTRKMEIQTISDPPVIPGEVVLKVGASSICGSDLHGFLGKSAKRVPPLVMGHEFTGEVVETGTGINHLAVGDRVTINPIISCGQCPSCIKGRMNICPTRKVIGIDRTGAFANYVAVPAQTCFKLPDHVDDLSGSMVESLSNAIHIFDRSLQGMVDSVAIIGAGTQGLLALQVASLIGVQKTIITDMVPSRLEMAKHFGATHPVDVGNTDAVEAVMEITAGEGVDLVVEAVGHVETQSQTVDMLKVGGEAVLLGLGAESKIPLDGLAIVNKELTVRGTYAYNPPDFARSLDLIAGGKIDVASMVVSKGLEQGAEMFETLVDRPGDLIKVALVPEG</sequence>
<dbReference type="SUPFAM" id="SSF50129">
    <property type="entry name" value="GroES-like"/>
    <property type="match status" value="1"/>
</dbReference>
<keyword evidence="3" id="KW-0560">Oxidoreductase</keyword>
<evidence type="ECO:0000256" key="2">
    <source>
        <dbReference type="ARBA" id="ARBA00022833"/>
    </source>
</evidence>
<keyword evidence="1" id="KW-0479">Metal-binding</keyword>
<feature type="domain" description="Enoyl reductase (ER)" evidence="4">
    <location>
        <begin position="8"/>
        <end position="337"/>
    </location>
</feature>